<evidence type="ECO:0000256" key="1">
    <source>
        <dbReference type="ARBA" id="ARBA00007953"/>
    </source>
</evidence>
<accession>A0A072PA78</accession>
<evidence type="ECO:0000256" key="2">
    <source>
        <dbReference type="ARBA" id="ARBA00022694"/>
    </source>
</evidence>
<dbReference type="InterPro" id="IPR020103">
    <property type="entry name" value="PsdUridine_synth_cat_dom_sf"/>
</dbReference>
<dbReference type="PANTHER" id="PTHR13326:SF21">
    <property type="entry name" value="PSEUDOURIDYLATE SYNTHASE PUS7L"/>
    <property type="match status" value="1"/>
</dbReference>
<dbReference type="CDD" id="cd02576">
    <property type="entry name" value="PseudoU_synth_ScPUS7"/>
    <property type="match status" value="1"/>
</dbReference>
<dbReference type="EMBL" id="AMGV01000005">
    <property type="protein sequence ID" value="KEF57014.1"/>
    <property type="molecule type" value="Genomic_DNA"/>
</dbReference>
<dbReference type="PROSITE" id="PS01268">
    <property type="entry name" value="UPF0024"/>
    <property type="match status" value="1"/>
</dbReference>
<dbReference type="PANTHER" id="PTHR13326">
    <property type="entry name" value="TRNA PSEUDOURIDINE SYNTHASE D"/>
    <property type="match status" value="1"/>
</dbReference>
<dbReference type="NCBIfam" id="TIGR00094">
    <property type="entry name" value="tRNA_TruD_broad"/>
    <property type="match status" value="1"/>
</dbReference>
<dbReference type="OrthoDB" id="447290at2759"/>
<dbReference type="InterPro" id="IPR020119">
    <property type="entry name" value="PsdUridine_synth_TruD_CS"/>
</dbReference>
<dbReference type="AlphaFoldDB" id="A0A072PA78"/>
<feature type="compositionally biased region" description="Basic and acidic residues" evidence="4">
    <location>
        <begin position="248"/>
        <end position="258"/>
    </location>
</feature>
<reference evidence="6 7" key="1">
    <citation type="submission" date="2013-03" db="EMBL/GenBank/DDBJ databases">
        <title>The Genome Sequence of Exophiala aquamarina CBS 119918.</title>
        <authorList>
            <consortium name="The Broad Institute Genomics Platform"/>
            <person name="Cuomo C."/>
            <person name="de Hoog S."/>
            <person name="Gorbushina A."/>
            <person name="Walker B."/>
            <person name="Young S.K."/>
            <person name="Zeng Q."/>
            <person name="Gargeya S."/>
            <person name="Fitzgerald M."/>
            <person name="Haas B."/>
            <person name="Abouelleil A."/>
            <person name="Allen A.W."/>
            <person name="Alvarado L."/>
            <person name="Arachchi H.M."/>
            <person name="Berlin A.M."/>
            <person name="Chapman S.B."/>
            <person name="Gainer-Dewar J."/>
            <person name="Goldberg J."/>
            <person name="Griggs A."/>
            <person name="Gujja S."/>
            <person name="Hansen M."/>
            <person name="Howarth C."/>
            <person name="Imamovic A."/>
            <person name="Ireland A."/>
            <person name="Larimer J."/>
            <person name="McCowan C."/>
            <person name="Murphy C."/>
            <person name="Pearson M."/>
            <person name="Poon T.W."/>
            <person name="Priest M."/>
            <person name="Roberts A."/>
            <person name="Saif S."/>
            <person name="Shea T."/>
            <person name="Sisk P."/>
            <person name="Sykes S."/>
            <person name="Wortman J."/>
            <person name="Nusbaum C."/>
            <person name="Birren B."/>
        </authorList>
    </citation>
    <scope>NUCLEOTIDE SEQUENCE [LARGE SCALE GENOMIC DNA]</scope>
    <source>
        <strain evidence="6 7">CBS 119918</strain>
    </source>
</reference>
<dbReference type="Gene3D" id="3.30.2350.20">
    <property type="entry name" value="TruD, catalytic domain"/>
    <property type="match status" value="2"/>
</dbReference>
<name>A0A072PA78_9EURO</name>
<dbReference type="InterPro" id="IPR001656">
    <property type="entry name" value="PsdUridine_synth_TruD"/>
</dbReference>
<feature type="compositionally biased region" description="Basic and acidic residues" evidence="4">
    <location>
        <begin position="25"/>
        <end position="37"/>
    </location>
</feature>
<feature type="region of interest" description="Disordered" evidence="4">
    <location>
        <begin position="88"/>
        <end position="158"/>
    </location>
</feature>
<protein>
    <recommendedName>
        <fullName evidence="5">TRUD domain-containing protein</fullName>
    </recommendedName>
</protein>
<dbReference type="Proteomes" id="UP000027920">
    <property type="component" value="Unassembled WGS sequence"/>
</dbReference>
<feature type="domain" description="TRUD" evidence="5">
    <location>
        <begin position="396"/>
        <end position="664"/>
    </location>
</feature>
<dbReference type="PROSITE" id="PS50984">
    <property type="entry name" value="TRUD"/>
    <property type="match status" value="1"/>
</dbReference>
<dbReference type="GeneID" id="25282118"/>
<dbReference type="GO" id="GO:0005634">
    <property type="term" value="C:nucleus"/>
    <property type="evidence" value="ECO:0007669"/>
    <property type="project" value="TreeGrafter"/>
</dbReference>
<comment type="caution">
    <text evidence="6">The sequence shown here is derived from an EMBL/GenBank/DDBJ whole genome shotgun (WGS) entry which is preliminary data.</text>
</comment>
<dbReference type="SUPFAM" id="SSF55120">
    <property type="entry name" value="Pseudouridine synthase"/>
    <property type="match status" value="1"/>
</dbReference>
<dbReference type="InterPro" id="IPR011760">
    <property type="entry name" value="PsdUridine_synth_TruD_insert"/>
</dbReference>
<feature type="region of interest" description="Disordered" evidence="4">
    <location>
        <begin position="693"/>
        <end position="718"/>
    </location>
</feature>
<dbReference type="STRING" id="1182545.A0A072PA78"/>
<comment type="similarity">
    <text evidence="1">Belongs to the pseudouridine synthase TruD family.</text>
</comment>
<dbReference type="GO" id="GO:0003723">
    <property type="term" value="F:RNA binding"/>
    <property type="evidence" value="ECO:0007669"/>
    <property type="project" value="InterPro"/>
</dbReference>
<dbReference type="GO" id="GO:0009982">
    <property type="term" value="F:pseudouridine synthase activity"/>
    <property type="evidence" value="ECO:0007669"/>
    <property type="project" value="InterPro"/>
</dbReference>
<dbReference type="RefSeq" id="XP_013259604.1">
    <property type="nucleotide sequence ID" value="XM_013404150.1"/>
</dbReference>
<keyword evidence="2" id="KW-0819">tRNA processing</keyword>
<feature type="compositionally biased region" description="Polar residues" evidence="4">
    <location>
        <begin position="134"/>
        <end position="148"/>
    </location>
</feature>
<evidence type="ECO:0000259" key="5">
    <source>
        <dbReference type="PROSITE" id="PS50984"/>
    </source>
</evidence>
<dbReference type="PIRSF" id="PIRSF037016">
    <property type="entry name" value="Pseudouridin_synth_euk_prd"/>
    <property type="match status" value="1"/>
</dbReference>
<keyword evidence="3" id="KW-0413">Isomerase</keyword>
<evidence type="ECO:0000256" key="4">
    <source>
        <dbReference type="SAM" id="MobiDB-lite"/>
    </source>
</evidence>
<gene>
    <name evidence="6" type="ORF">A1O9_07204</name>
</gene>
<feature type="compositionally biased region" description="Basic and acidic residues" evidence="4">
    <location>
        <begin position="1"/>
        <end position="18"/>
    </location>
</feature>
<dbReference type="GO" id="GO:0001522">
    <property type="term" value="P:pseudouridine synthesis"/>
    <property type="evidence" value="ECO:0007669"/>
    <property type="project" value="InterPro"/>
</dbReference>
<dbReference type="GO" id="GO:0008033">
    <property type="term" value="P:tRNA processing"/>
    <property type="evidence" value="ECO:0007669"/>
    <property type="project" value="UniProtKB-KW"/>
</dbReference>
<dbReference type="HOGENOM" id="CLU_005281_0_0_1"/>
<dbReference type="Pfam" id="PF01142">
    <property type="entry name" value="TruD"/>
    <property type="match status" value="1"/>
</dbReference>
<evidence type="ECO:0000313" key="6">
    <source>
        <dbReference type="EMBL" id="KEF57014.1"/>
    </source>
</evidence>
<sequence length="761" mass="85033">MDVHMEDPRPLKRVKVEESEATPLDNHKSDSNSSDRMKELEVGIHTWVEESRSVLYGLLKKRYTDFLVNEILLDGTVAHLRDLRPKQNRDEGIVQSRTLVGAPEGGGDESNHKASSSDKAMEPSTGVPTGEAPPTSSSRNPITQSEGQPPSKVTEVSEEDRAKLVGYFSEEVVEELISLYQSILLNPGKKSRDHPTVRTPFTSDRSIRSMIHGDIRRIFQSKIDSSTDKDGILVLTGASKGPGVRGEQNPKGRGEPNRISWKERGGDYVHFNLYKENKDTMEVISFLSRQLKMTPKSFNFAGTKDRRGVTVQRVSAYRLDAGRLAGLNRSLRYAAVGDYKYEKHGLELGDLNGNEFAITLRECSVGDDWQSLSENQKIETTQEYLSQSLNRLRNQGFLNYYGLQRFGSFMNRTDTVGLKILQGDFQGAVDAILQFSPVALEAAQSAADTHTLVGQDDRARADAINHWRMTGRTNETLDRLPRKFSAETALIRHLGRQRNDFIGALLSIQRNLRLMYVHAYQSLVFNLAVSERWRRFGDRVVEGDLVLVHEHPEKDAQPQAAQSVDADGEVVIEPLGEDRAGDRDDMFERARSMSASEAESGQYSIFDIVLPLPGFDVEYPPNALGEWYKTFMASAQGGGLDPYNMRRKQKDFSLSGGYRKILARIGESYDVQVHSYCDEDKQFVKTDMDLIKESEPENGSTETAATKPEEHSASTSPVEKPAKIAAVLKFQLGSSQYATMALRDLSKGGIQAYKAEFIGGR</sequence>
<keyword evidence="7" id="KW-1185">Reference proteome</keyword>
<feature type="region of interest" description="Disordered" evidence="4">
    <location>
        <begin position="1"/>
        <end position="37"/>
    </location>
</feature>
<proteinExistence type="inferred from homology"/>
<dbReference type="InterPro" id="IPR042214">
    <property type="entry name" value="TruD_catalytic"/>
</dbReference>
<feature type="region of interest" description="Disordered" evidence="4">
    <location>
        <begin position="236"/>
        <end position="258"/>
    </location>
</feature>
<evidence type="ECO:0000256" key="3">
    <source>
        <dbReference type="ARBA" id="ARBA00023235"/>
    </source>
</evidence>
<organism evidence="6 7">
    <name type="scientific">Exophiala aquamarina CBS 119918</name>
    <dbReference type="NCBI Taxonomy" id="1182545"/>
    <lineage>
        <taxon>Eukaryota</taxon>
        <taxon>Fungi</taxon>
        <taxon>Dikarya</taxon>
        <taxon>Ascomycota</taxon>
        <taxon>Pezizomycotina</taxon>
        <taxon>Eurotiomycetes</taxon>
        <taxon>Chaetothyriomycetidae</taxon>
        <taxon>Chaetothyriales</taxon>
        <taxon>Herpotrichiellaceae</taxon>
        <taxon>Exophiala</taxon>
    </lineage>
</organism>
<dbReference type="VEuPathDB" id="FungiDB:A1O9_07204"/>
<evidence type="ECO:0000313" key="7">
    <source>
        <dbReference type="Proteomes" id="UP000027920"/>
    </source>
</evidence>
<feature type="compositionally biased region" description="Basic and acidic residues" evidence="4">
    <location>
        <begin position="109"/>
        <end position="121"/>
    </location>
</feature>